<evidence type="ECO:0000313" key="1">
    <source>
        <dbReference type="EMBL" id="GIY28212.1"/>
    </source>
</evidence>
<reference evidence="1 2" key="1">
    <citation type="submission" date="2021-06" db="EMBL/GenBank/DDBJ databases">
        <title>Caerostris extrusa draft genome.</title>
        <authorList>
            <person name="Kono N."/>
            <person name="Arakawa K."/>
        </authorList>
    </citation>
    <scope>NUCLEOTIDE SEQUENCE [LARGE SCALE GENOMIC DNA]</scope>
</reference>
<evidence type="ECO:0008006" key="3">
    <source>
        <dbReference type="Google" id="ProtNLM"/>
    </source>
</evidence>
<dbReference type="EMBL" id="BPLR01008920">
    <property type="protein sequence ID" value="GIY28212.1"/>
    <property type="molecule type" value="Genomic_DNA"/>
</dbReference>
<dbReference type="AlphaFoldDB" id="A0AAV4S712"/>
<keyword evidence="2" id="KW-1185">Reference proteome</keyword>
<evidence type="ECO:0000313" key="2">
    <source>
        <dbReference type="Proteomes" id="UP001054945"/>
    </source>
</evidence>
<name>A0AAV4S712_CAEEX</name>
<gene>
    <name evidence="1" type="ORF">CEXT_453471</name>
</gene>
<organism evidence="1 2">
    <name type="scientific">Caerostris extrusa</name>
    <name type="common">Bark spider</name>
    <name type="synonym">Caerostris bankana</name>
    <dbReference type="NCBI Taxonomy" id="172846"/>
    <lineage>
        <taxon>Eukaryota</taxon>
        <taxon>Metazoa</taxon>
        <taxon>Ecdysozoa</taxon>
        <taxon>Arthropoda</taxon>
        <taxon>Chelicerata</taxon>
        <taxon>Arachnida</taxon>
        <taxon>Araneae</taxon>
        <taxon>Araneomorphae</taxon>
        <taxon>Entelegynae</taxon>
        <taxon>Araneoidea</taxon>
        <taxon>Araneidae</taxon>
        <taxon>Caerostris</taxon>
    </lineage>
</organism>
<protein>
    <recommendedName>
        <fullName evidence="3">HNH homing endonuclease</fullName>
    </recommendedName>
</protein>
<comment type="caution">
    <text evidence="1">The sequence shown here is derived from an EMBL/GenBank/DDBJ whole genome shotgun (WGS) entry which is preliminary data.</text>
</comment>
<dbReference type="Proteomes" id="UP001054945">
    <property type="component" value="Unassembled WGS sequence"/>
</dbReference>
<accession>A0AAV4S712</accession>
<proteinExistence type="predicted"/>
<sequence length="75" mass="8536">MVDVHHKNGQNTKWLHAGSSIEENSQLTGVKEVNNLVLTSLWYHKNGKNNPANLLSRGALPNRMTEYHGWKDCHD</sequence>